<organism evidence="1 2">
    <name type="scientific">Saccharibacillus sacchari</name>
    <dbReference type="NCBI Taxonomy" id="456493"/>
    <lineage>
        <taxon>Bacteria</taxon>
        <taxon>Bacillati</taxon>
        <taxon>Bacillota</taxon>
        <taxon>Bacilli</taxon>
        <taxon>Bacillales</taxon>
        <taxon>Paenibacillaceae</taxon>
        <taxon>Saccharibacillus</taxon>
    </lineage>
</organism>
<protein>
    <submittedName>
        <fullName evidence="1">Uncharacterized protein</fullName>
    </submittedName>
</protein>
<proteinExistence type="predicted"/>
<name>A0ACC6PCU0_9BACL</name>
<keyword evidence="2" id="KW-1185">Reference proteome</keyword>
<dbReference type="Proteomes" id="UP001380953">
    <property type="component" value="Unassembled WGS sequence"/>
</dbReference>
<sequence>MIIELTLAILLLIVIYAVIRKISYSKRVQHIAETQEKNFQQRFENDELKK</sequence>
<comment type="caution">
    <text evidence="1">The sequence shown here is derived from an EMBL/GenBank/DDBJ whole genome shotgun (WGS) entry which is preliminary data.</text>
</comment>
<dbReference type="EMBL" id="JBBKAR010000033">
    <property type="protein sequence ID" value="MEJ8304736.1"/>
    <property type="molecule type" value="Genomic_DNA"/>
</dbReference>
<reference evidence="1" key="1">
    <citation type="submission" date="2024-03" db="EMBL/GenBank/DDBJ databases">
        <title>Whole genome sequecning of epiphytes from Marcgravia umbellata leaves.</title>
        <authorList>
            <person name="Kumar G."/>
            <person name="Savka M.A."/>
        </authorList>
    </citation>
    <scope>NUCLEOTIDE SEQUENCE</scope>
    <source>
        <strain evidence="1">RIT_BL5</strain>
    </source>
</reference>
<accession>A0ACC6PCU0</accession>
<gene>
    <name evidence="1" type="ORF">WKI47_12590</name>
</gene>
<evidence type="ECO:0000313" key="2">
    <source>
        <dbReference type="Proteomes" id="UP001380953"/>
    </source>
</evidence>
<evidence type="ECO:0000313" key="1">
    <source>
        <dbReference type="EMBL" id="MEJ8304736.1"/>
    </source>
</evidence>